<dbReference type="PROSITE" id="PS51781">
    <property type="entry name" value="SH3B"/>
    <property type="match status" value="1"/>
</dbReference>
<feature type="region of interest" description="Disordered" evidence="1">
    <location>
        <begin position="205"/>
        <end position="232"/>
    </location>
</feature>
<organism evidence="3 4">
    <name type="scientific">Candidatus Roizmanbacteria bacterium CG10_big_fil_rev_8_21_14_0_10_39_12</name>
    <dbReference type="NCBI Taxonomy" id="1974852"/>
    <lineage>
        <taxon>Bacteria</taxon>
        <taxon>Candidatus Roizmaniibacteriota</taxon>
    </lineage>
</organism>
<dbReference type="AlphaFoldDB" id="A0A2M8KQE6"/>
<reference evidence="4" key="1">
    <citation type="submission" date="2017-09" db="EMBL/GenBank/DDBJ databases">
        <title>Depth-based differentiation of microbial function through sediment-hosted aquifers and enrichment of novel symbionts in the deep terrestrial subsurface.</title>
        <authorList>
            <person name="Probst A.J."/>
            <person name="Ladd B."/>
            <person name="Jarett J.K."/>
            <person name="Geller-Mcgrath D.E."/>
            <person name="Sieber C.M.K."/>
            <person name="Emerson J.B."/>
            <person name="Anantharaman K."/>
            <person name="Thomas B.C."/>
            <person name="Malmstrom R."/>
            <person name="Stieglmeier M."/>
            <person name="Klingl A."/>
            <person name="Woyke T."/>
            <person name="Ryan C.M."/>
            <person name="Banfield J.F."/>
        </authorList>
    </citation>
    <scope>NUCLEOTIDE SEQUENCE [LARGE SCALE GENOMIC DNA]</scope>
</reference>
<dbReference type="InterPro" id="IPR013229">
    <property type="entry name" value="PEGA"/>
</dbReference>
<evidence type="ECO:0000259" key="2">
    <source>
        <dbReference type="PROSITE" id="PS51781"/>
    </source>
</evidence>
<name>A0A2M8KQE6_9BACT</name>
<feature type="domain" description="SH3b" evidence="2">
    <location>
        <begin position="232"/>
        <end position="297"/>
    </location>
</feature>
<evidence type="ECO:0000313" key="4">
    <source>
        <dbReference type="Proteomes" id="UP000230222"/>
    </source>
</evidence>
<dbReference type="Proteomes" id="UP000230222">
    <property type="component" value="Unassembled WGS sequence"/>
</dbReference>
<comment type="caution">
    <text evidence="3">The sequence shown here is derived from an EMBL/GenBank/DDBJ whole genome shotgun (WGS) entry which is preliminary data.</text>
</comment>
<evidence type="ECO:0000256" key="1">
    <source>
        <dbReference type="SAM" id="MobiDB-lite"/>
    </source>
</evidence>
<dbReference type="InterPro" id="IPR003646">
    <property type="entry name" value="SH3-like_bac-type"/>
</dbReference>
<sequence length="297" mass="32588">MKRKLIVLGILLLLFVVFVLVRFFIFDNPGKTGRLKVLSSPTAGIFIDNAAIGKTPFETRLKPGEYVIKLIPEGEDTQTVSWSGKVVVKENTLTYVSREMGTTELTSAGEMLTIVKMQSSPKGETGQVSIETEPTGAIVFLDNDEKGIAPLILDEVSSGDHELAVYLPGFFRRSQKINVVTGHVVKSAFKLGLDKTSKTLEEELDEKKKEASEPAGIDAKDSTSVEKNSDSKKSLTILETQTGYLNVRKSPSISGEKITEVSPGDTYEYTEESGGWYFIDLAEEDGWVSGDYVEVTK</sequence>
<protein>
    <recommendedName>
        <fullName evidence="2">SH3b domain-containing protein</fullName>
    </recommendedName>
</protein>
<accession>A0A2M8KQE6</accession>
<dbReference type="Pfam" id="PF08308">
    <property type="entry name" value="PEGA"/>
    <property type="match status" value="1"/>
</dbReference>
<gene>
    <name evidence="3" type="ORF">COU87_00990</name>
</gene>
<dbReference type="PANTHER" id="PTHR36194">
    <property type="entry name" value="S-LAYER-LIKE PROTEIN"/>
    <property type="match status" value="1"/>
</dbReference>
<dbReference type="EMBL" id="PFEC01000016">
    <property type="protein sequence ID" value="PJE62118.1"/>
    <property type="molecule type" value="Genomic_DNA"/>
</dbReference>
<dbReference type="PANTHER" id="PTHR36194:SF1">
    <property type="entry name" value="S-LAYER-LIKE PROTEIN"/>
    <property type="match status" value="1"/>
</dbReference>
<dbReference type="Pfam" id="PF08239">
    <property type="entry name" value="SH3_3"/>
    <property type="match status" value="1"/>
</dbReference>
<evidence type="ECO:0000313" key="3">
    <source>
        <dbReference type="EMBL" id="PJE62118.1"/>
    </source>
</evidence>
<proteinExistence type="predicted"/>
<dbReference type="Gene3D" id="2.30.30.40">
    <property type="entry name" value="SH3 Domains"/>
    <property type="match status" value="1"/>
</dbReference>
<dbReference type="SMART" id="SM00287">
    <property type="entry name" value="SH3b"/>
    <property type="match status" value="1"/>
</dbReference>